<feature type="domain" description="DUF7933" evidence="3">
    <location>
        <begin position="293"/>
        <end position="389"/>
    </location>
</feature>
<dbReference type="AlphaFoldDB" id="A0A1N6IZY9"/>
<dbReference type="EMBL" id="FSRK01000002">
    <property type="protein sequence ID" value="SIO37563.1"/>
    <property type="molecule type" value="Genomic_DNA"/>
</dbReference>
<dbReference type="InterPro" id="IPR047589">
    <property type="entry name" value="DUF11_rpt"/>
</dbReference>
<dbReference type="STRING" id="1416779.SAMN05444409_3170"/>
<name>A0A1N6IZY9_9FLAO</name>
<dbReference type="Gene3D" id="4.10.1080.10">
    <property type="entry name" value="TSP type-3 repeat"/>
    <property type="match status" value="1"/>
</dbReference>
<accession>A0A1N6IZY9</accession>
<keyword evidence="5" id="KW-1185">Reference proteome</keyword>
<dbReference type="Pfam" id="PF25564">
    <property type="entry name" value="DUF7933"/>
    <property type="match status" value="1"/>
</dbReference>
<dbReference type="OrthoDB" id="919278at2"/>
<evidence type="ECO:0000313" key="4">
    <source>
        <dbReference type="EMBL" id="SIO37563.1"/>
    </source>
</evidence>
<dbReference type="SUPFAM" id="SSF103647">
    <property type="entry name" value="TSP type-3 repeat"/>
    <property type="match status" value="1"/>
</dbReference>
<dbReference type="RefSeq" id="WP_074236279.1">
    <property type="nucleotide sequence ID" value="NZ_FSRK01000002.1"/>
</dbReference>
<evidence type="ECO:0000259" key="1">
    <source>
        <dbReference type="Pfam" id="PF01345"/>
    </source>
</evidence>
<dbReference type="Pfam" id="PF01345">
    <property type="entry name" value="DUF11"/>
    <property type="match status" value="1"/>
</dbReference>
<protein>
    <submittedName>
        <fullName evidence="4">Conserved repeat domain-containing protein</fullName>
    </submittedName>
</protein>
<organism evidence="4 5">
    <name type="scientific">Epilithonimonas zeae</name>
    <dbReference type="NCBI Taxonomy" id="1416779"/>
    <lineage>
        <taxon>Bacteria</taxon>
        <taxon>Pseudomonadati</taxon>
        <taxon>Bacteroidota</taxon>
        <taxon>Flavobacteriia</taxon>
        <taxon>Flavobacteriales</taxon>
        <taxon>Weeksellaceae</taxon>
        <taxon>Chryseobacterium group</taxon>
        <taxon>Epilithonimonas</taxon>
    </lineage>
</organism>
<dbReference type="GO" id="GO:0005509">
    <property type="term" value="F:calcium ion binding"/>
    <property type="evidence" value="ECO:0007669"/>
    <property type="project" value="InterPro"/>
</dbReference>
<dbReference type="Pfam" id="PF21959">
    <property type="entry name" value="DUF6923"/>
    <property type="match status" value="1"/>
</dbReference>
<feature type="domain" description="DUF6923" evidence="2">
    <location>
        <begin position="443"/>
        <end position="655"/>
    </location>
</feature>
<dbReference type="InterPro" id="IPR001434">
    <property type="entry name" value="OmcB-like_DUF11"/>
</dbReference>
<dbReference type="SUPFAM" id="SSF63825">
    <property type="entry name" value="YWTD domain"/>
    <property type="match status" value="1"/>
</dbReference>
<reference evidence="5" key="1">
    <citation type="submission" date="2016-11" db="EMBL/GenBank/DDBJ databases">
        <authorList>
            <person name="Varghese N."/>
            <person name="Submissions S."/>
        </authorList>
    </citation>
    <scope>NUCLEOTIDE SEQUENCE [LARGE SCALE GENOMIC DNA]</scope>
    <source>
        <strain evidence="5">DSM 27623</strain>
    </source>
</reference>
<dbReference type="InterPro" id="IPR057693">
    <property type="entry name" value="DUF7933"/>
</dbReference>
<dbReference type="NCBIfam" id="TIGR01451">
    <property type="entry name" value="B_ant_repeat"/>
    <property type="match status" value="2"/>
</dbReference>
<evidence type="ECO:0000259" key="2">
    <source>
        <dbReference type="Pfam" id="PF21959"/>
    </source>
</evidence>
<evidence type="ECO:0000313" key="5">
    <source>
        <dbReference type="Proteomes" id="UP000185207"/>
    </source>
</evidence>
<dbReference type="InterPro" id="IPR054215">
    <property type="entry name" value="DUF6923"/>
</dbReference>
<sequence>MIKFYSKHLFALLKLIVSGRDITQNVTKNIILKRNQIKNHILRNNLIRFCLILIGCYIGAQNISNPDFENFSQCPNAQSQLTRATGWTQPTTAGTPDYMNVCTPTSGSSLTLSPQTLTAQSGTGFVGGYAEVNNSPLNNYKEYLTNRLSSPLIAGITYSFSFYVAHMFGGSPSAFLPVLTYVDLPASEQGFIGAVFSTTSPSNSNTVGGGSFAPLLNSFGSGRVLIPASNTDVYGATSRNNWVKVTLQYTAVGGEEYMTVGQLRQGGATTLANAQGVYYLYDNFSPSLAPVTVLTKSVSPSTIVSNGTATYTFTLNNTAAGSVAQTNLSFTDNLPSGLRLAANPNVTVTGLTAGTVTANPGGTSIAVAGYNQAANTTATITVNVTNMPGQGNPSCESNPTAFTNTSANISNLSGNITNSIGNVCLIVSPTPFPCDSKMYLVQNANSAIYNIISSTNPFTYPIIGSPAGYQYNATGLNPIDGYIYAMRTFSNNLLRIDSSGAITDLGAISGLPAATGTTNYNSGEIDHLGNYYIKHSGSNSTIYRVNIASLTAVPITLSQATDPSDLAYNVVTNLLYGVALDGRLFSINPSTGTVSFIGTSPGAATFGALFGSSTGEIYGVNNAGGFFQFNLTNGNRVQVSSAPASGNNDGAHCVTAPITFDADLSVTKTDGTSTYSAGTNTVYTIVARNNGPFGVQNATVSDLLPAGIPAANMSYTAVASAGSTTSVTGTQTGAINDLISLPVNGTVTYTVTVNIPSTFTGNLANTVTITAPANINDANTANSTSTDTNTLYCIGVDSDGDGIPDMCDYDDDNDGILDITEDCTPYLSQNTSGAWTGQTTSTVTVTTNGTLVTTTNSLNDSQNRFFVNQSGGGQQIERVGGISYTITFSPAIPASEIAFYLNDLDVVSSSPSFVDYTFSVNGGTANNAFYSANITTAFPRMIYNVSSGKITSSGNVDNQMIMLKGIGNTLVSSIELTNSGVGAGERTQYSIFSKKICDTDTDGIPNQSDLDSDGDGCSDAIEGAANISTGQLVTAGGTVTGGSTPVNQNLCATGTCVNANGVPQFLTLPTGYSNTTGQGIGDSQNALINSCPTFCYKPGLTTGGTILDTKVGITSLARAGETDADNWPMVRKGGWIALESKTKGLVVNRVAFSDADSNPSTPDVPVEIPSGNFVEGMVVYDATNHCLKMYTSTDNGVNYHWYCISTQTCPD</sequence>
<evidence type="ECO:0000259" key="3">
    <source>
        <dbReference type="Pfam" id="PF25564"/>
    </source>
</evidence>
<dbReference type="InterPro" id="IPR028974">
    <property type="entry name" value="TSP_type-3_rpt"/>
</dbReference>
<proteinExistence type="predicted"/>
<gene>
    <name evidence="4" type="ORF">SAMN05444409_3170</name>
</gene>
<feature type="domain" description="DUF11" evidence="1">
    <location>
        <begin position="663"/>
        <end position="787"/>
    </location>
</feature>
<dbReference type="Proteomes" id="UP000185207">
    <property type="component" value="Unassembled WGS sequence"/>
</dbReference>